<evidence type="ECO:0008006" key="4">
    <source>
        <dbReference type="Google" id="ProtNLM"/>
    </source>
</evidence>
<keyword evidence="1" id="KW-1133">Transmembrane helix</keyword>
<evidence type="ECO:0000313" key="2">
    <source>
        <dbReference type="EMBL" id="MBB5688317.1"/>
    </source>
</evidence>
<keyword evidence="1" id="KW-0472">Membrane</keyword>
<organism evidence="2 3">
    <name type="scientific">Neoroseomonas alkaliterrae</name>
    <dbReference type="NCBI Taxonomy" id="1452450"/>
    <lineage>
        <taxon>Bacteria</taxon>
        <taxon>Pseudomonadati</taxon>
        <taxon>Pseudomonadota</taxon>
        <taxon>Alphaproteobacteria</taxon>
        <taxon>Acetobacterales</taxon>
        <taxon>Acetobacteraceae</taxon>
        <taxon>Neoroseomonas</taxon>
    </lineage>
</organism>
<dbReference type="EMBL" id="JACIJE010000001">
    <property type="protein sequence ID" value="MBB5688317.1"/>
    <property type="molecule type" value="Genomic_DNA"/>
</dbReference>
<dbReference type="AlphaFoldDB" id="A0A840XW10"/>
<proteinExistence type="predicted"/>
<feature type="transmembrane region" description="Helical" evidence="1">
    <location>
        <begin position="46"/>
        <end position="73"/>
    </location>
</feature>
<reference evidence="2 3" key="1">
    <citation type="submission" date="2020-08" db="EMBL/GenBank/DDBJ databases">
        <title>Genomic Encyclopedia of Type Strains, Phase IV (KMG-IV): sequencing the most valuable type-strain genomes for metagenomic binning, comparative biology and taxonomic classification.</title>
        <authorList>
            <person name="Goeker M."/>
        </authorList>
    </citation>
    <scope>NUCLEOTIDE SEQUENCE [LARGE SCALE GENOMIC DNA]</scope>
    <source>
        <strain evidence="2 3">DSM 25895</strain>
    </source>
</reference>
<evidence type="ECO:0000313" key="3">
    <source>
        <dbReference type="Proteomes" id="UP000562254"/>
    </source>
</evidence>
<keyword evidence="1" id="KW-0812">Transmembrane</keyword>
<accession>A0A840XW10</accession>
<comment type="caution">
    <text evidence="2">The sequence shown here is derived from an EMBL/GenBank/DDBJ whole genome shotgun (WGS) entry which is preliminary data.</text>
</comment>
<dbReference type="Pfam" id="PF10947">
    <property type="entry name" value="DUF2628"/>
    <property type="match status" value="1"/>
</dbReference>
<dbReference type="InterPro" id="IPR024399">
    <property type="entry name" value="DUF2628"/>
</dbReference>
<name>A0A840XW10_9PROT</name>
<dbReference type="Proteomes" id="UP000562254">
    <property type="component" value="Unassembled WGS sequence"/>
</dbReference>
<dbReference type="RefSeq" id="WP_184480813.1">
    <property type="nucleotide sequence ID" value="NZ_JAAEDJ010000106.1"/>
</dbReference>
<feature type="transmembrane region" description="Helical" evidence="1">
    <location>
        <begin position="20"/>
        <end position="40"/>
    </location>
</feature>
<protein>
    <recommendedName>
        <fullName evidence="4">DUF2628 domain-containing protein</fullName>
    </recommendedName>
</protein>
<keyword evidence="3" id="KW-1185">Reference proteome</keyword>
<sequence>MRVWTVHVRPPDRNRPPRTLLVRDGFAFGAFLAPVLWFAANRLFALAALALAATVALGALLPPAAAAPLLLGLQLFIGFEARALQSWWLGLRGWRTEGVVMGRNEDAAFLTLASARPDLARLAA</sequence>
<gene>
    <name evidence="2" type="ORF">FHS88_000427</name>
</gene>
<evidence type="ECO:0000256" key="1">
    <source>
        <dbReference type="SAM" id="Phobius"/>
    </source>
</evidence>